<evidence type="ECO:0000256" key="2">
    <source>
        <dbReference type="RuleBase" id="RU362080"/>
    </source>
</evidence>
<evidence type="ECO:0000313" key="4">
    <source>
        <dbReference type="Proteomes" id="UP000294257"/>
    </source>
</evidence>
<comment type="function">
    <text evidence="2">Antitoxin component of a type II toxin-antitoxin (TA) system.</text>
</comment>
<name>A0A4Q7KLP7_9PSEU</name>
<dbReference type="OrthoDB" id="557859at2"/>
<organism evidence="3 4">
    <name type="scientific">Herbihabitans rhizosphaerae</name>
    <dbReference type="NCBI Taxonomy" id="1872711"/>
    <lineage>
        <taxon>Bacteria</taxon>
        <taxon>Bacillati</taxon>
        <taxon>Actinomycetota</taxon>
        <taxon>Actinomycetes</taxon>
        <taxon>Pseudonocardiales</taxon>
        <taxon>Pseudonocardiaceae</taxon>
        <taxon>Herbihabitans</taxon>
    </lineage>
</organism>
<dbReference type="SUPFAM" id="SSF143120">
    <property type="entry name" value="YefM-like"/>
    <property type="match status" value="1"/>
</dbReference>
<comment type="caution">
    <text evidence="3">The sequence shown here is derived from an EMBL/GenBank/DDBJ whole genome shotgun (WGS) entry which is preliminary data.</text>
</comment>
<dbReference type="RefSeq" id="WP_130345768.1">
    <property type="nucleotide sequence ID" value="NZ_SGWQ01000006.1"/>
</dbReference>
<protein>
    <recommendedName>
        <fullName evidence="2">Antitoxin</fullName>
    </recommendedName>
</protein>
<dbReference type="AlphaFoldDB" id="A0A4Q7KLP7"/>
<dbReference type="PANTHER" id="PTHR35377">
    <property type="entry name" value="ANTITOXIN VAPB49-RELATED-RELATED"/>
    <property type="match status" value="1"/>
</dbReference>
<reference evidence="3 4" key="1">
    <citation type="submission" date="2019-02" db="EMBL/GenBank/DDBJ databases">
        <title>Genomic Encyclopedia of Type Strains, Phase IV (KMG-IV): sequencing the most valuable type-strain genomes for metagenomic binning, comparative biology and taxonomic classification.</title>
        <authorList>
            <person name="Goeker M."/>
        </authorList>
    </citation>
    <scope>NUCLEOTIDE SEQUENCE [LARGE SCALE GENOMIC DNA]</scope>
    <source>
        <strain evidence="3 4">DSM 101727</strain>
    </source>
</reference>
<gene>
    <name evidence="3" type="ORF">EV193_106434</name>
</gene>
<sequence>MGDEQVPMRELNQDTASVMKRVEQGHALEITNRGKVVARITPVGSELDDLVAAGWITPATNPRPFVAPEGEIEPGADAAALIRQMRDEERT</sequence>
<dbReference type="Proteomes" id="UP000294257">
    <property type="component" value="Unassembled WGS sequence"/>
</dbReference>
<dbReference type="EMBL" id="SGWQ01000006">
    <property type="protein sequence ID" value="RZS37196.1"/>
    <property type="molecule type" value="Genomic_DNA"/>
</dbReference>
<evidence type="ECO:0000256" key="1">
    <source>
        <dbReference type="ARBA" id="ARBA00009981"/>
    </source>
</evidence>
<comment type="similarity">
    <text evidence="1 2">Belongs to the phD/YefM antitoxin family.</text>
</comment>
<dbReference type="InterPro" id="IPR006442">
    <property type="entry name" value="Antitoxin_Phd/YefM"/>
</dbReference>
<dbReference type="InterPro" id="IPR036165">
    <property type="entry name" value="YefM-like_sf"/>
</dbReference>
<dbReference type="Pfam" id="PF02604">
    <property type="entry name" value="PhdYeFM_antitox"/>
    <property type="match status" value="1"/>
</dbReference>
<accession>A0A4Q7KLP7</accession>
<dbReference type="NCBIfam" id="TIGR01552">
    <property type="entry name" value="phd_fam"/>
    <property type="match status" value="1"/>
</dbReference>
<dbReference type="GO" id="GO:0097351">
    <property type="term" value="F:toxin sequestering activity"/>
    <property type="evidence" value="ECO:0007669"/>
    <property type="project" value="TreeGrafter"/>
</dbReference>
<dbReference type="PANTHER" id="PTHR35377:SF5">
    <property type="entry name" value="ANTITOXIN VAPB46"/>
    <property type="match status" value="1"/>
</dbReference>
<evidence type="ECO:0000313" key="3">
    <source>
        <dbReference type="EMBL" id="RZS37196.1"/>
    </source>
</evidence>
<keyword evidence="4" id="KW-1185">Reference proteome</keyword>
<dbReference type="InterPro" id="IPR051416">
    <property type="entry name" value="phD-YefM_TA_antitoxins"/>
</dbReference>
<dbReference type="Gene3D" id="3.40.1620.10">
    <property type="entry name" value="YefM-like domain"/>
    <property type="match status" value="1"/>
</dbReference>
<proteinExistence type="inferred from homology"/>